<protein>
    <submittedName>
        <fullName evidence="1">Uncharacterized protein</fullName>
    </submittedName>
</protein>
<dbReference type="Proteomes" id="UP000094056">
    <property type="component" value="Unassembled WGS sequence"/>
</dbReference>
<reference evidence="1 2" key="1">
    <citation type="submission" date="2016-07" db="EMBL/GenBank/DDBJ databases">
        <title>Draft genome of Scalindua rubra, obtained from a brine-seawater interface in the Red Sea, sheds light on salt adaptation in anammox bacteria.</title>
        <authorList>
            <person name="Speth D.R."/>
            <person name="Lagkouvardos I."/>
            <person name="Wang Y."/>
            <person name="Qian P.-Y."/>
            <person name="Dutilh B.E."/>
            <person name="Jetten M.S."/>
        </authorList>
    </citation>
    <scope>NUCLEOTIDE SEQUENCE [LARGE SCALE GENOMIC DNA]</scope>
    <source>
        <strain evidence="1">BSI-1</strain>
    </source>
</reference>
<gene>
    <name evidence="1" type="ORF">SCARUB_04480</name>
</gene>
<name>A0A1E3X465_9BACT</name>
<evidence type="ECO:0000313" key="2">
    <source>
        <dbReference type="Proteomes" id="UP000094056"/>
    </source>
</evidence>
<sequence>MCVYMSKKPRNDLTSGITLLLGAIGRVCMPTSKRAWWNWAKTTTCEYLLRRSLSKIDSQHFWDLMDALPVEAIGQIRKSRYIFLFAYLGISLPQSCGVKQEQRHTLNRDFYAYKKPSKSYSKSNTRVLFSHHGILISSKELTHSIITGL</sequence>
<evidence type="ECO:0000313" key="1">
    <source>
        <dbReference type="EMBL" id="ODS30407.1"/>
    </source>
</evidence>
<comment type="caution">
    <text evidence="1">The sequence shown here is derived from an EMBL/GenBank/DDBJ whole genome shotgun (WGS) entry which is preliminary data.</text>
</comment>
<organism evidence="1 2">
    <name type="scientific">Candidatus Scalindua rubra</name>
    <dbReference type="NCBI Taxonomy" id="1872076"/>
    <lineage>
        <taxon>Bacteria</taxon>
        <taxon>Pseudomonadati</taxon>
        <taxon>Planctomycetota</taxon>
        <taxon>Candidatus Brocadiia</taxon>
        <taxon>Candidatus Brocadiales</taxon>
        <taxon>Candidatus Scalinduaceae</taxon>
        <taxon>Candidatus Scalindua</taxon>
    </lineage>
</organism>
<dbReference type="AlphaFoldDB" id="A0A1E3X465"/>
<dbReference type="EMBL" id="MAYW01000230">
    <property type="protein sequence ID" value="ODS30407.1"/>
    <property type="molecule type" value="Genomic_DNA"/>
</dbReference>
<accession>A0A1E3X465</accession>
<proteinExistence type="predicted"/>